<evidence type="ECO:0000313" key="2">
    <source>
        <dbReference type="EMBL" id="MEJ1154874.1"/>
    </source>
</evidence>
<dbReference type="InterPro" id="IPR039374">
    <property type="entry name" value="SIP_fam"/>
</dbReference>
<dbReference type="Gene3D" id="2.40.30.10">
    <property type="entry name" value="Translation factors"/>
    <property type="match status" value="1"/>
</dbReference>
<dbReference type="Pfam" id="PF04954">
    <property type="entry name" value="SIP"/>
    <property type="match status" value="1"/>
</dbReference>
<dbReference type="Pfam" id="PF08021">
    <property type="entry name" value="FAD_binding_9"/>
    <property type="match status" value="1"/>
</dbReference>
<dbReference type="EMBL" id="JBBDGL010000001">
    <property type="protein sequence ID" value="MEJ1154874.1"/>
    <property type="molecule type" value="Genomic_DNA"/>
</dbReference>
<sequence>MTSSAFTFAMHGFDLRFRKVALVHREWLTDSYVRVRLQGDQLRGFDSRGSDDHVRVFFPDGDPETVDELRAAPSREYTPLFWGDDWLELEFAVHSGAGIGGPWAATAQLGSIAGVGGPRGSKVLEGQPDAWFLAGDETAVPAIRRFVQLMPATATGHILVEVPDASRELSIDVPVGVTVRQVHRGDAAPSAPLIARLEELTAADRPNNAVLGFIAAEQSVVKPGRALLLDRWGLDADSVIVKGYWKRGDIEYHAPH</sequence>
<evidence type="ECO:0000313" key="3">
    <source>
        <dbReference type="Proteomes" id="UP001368654"/>
    </source>
</evidence>
<name>A0ABU8LRI6_9MICO</name>
<protein>
    <submittedName>
        <fullName evidence="2">Siderophore-interacting protein</fullName>
    </submittedName>
</protein>
<keyword evidence="3" id="KW-1185">Reference proteome</keyword>
<dbReference type="PANTHER" id="PTHR30157">
    <property type="entry name" value="FERRIC REDUCTASE, NADPH-DEPENDENT"/>
    <property type="match status" value="1"/>
</dbReference>
<reference evidence="2 3" key="1">
    <citation type="submission" date="2024-02" db="EMBL/GenBank/DDBJ databases">
        <authorList>
            <person name="Saticioglu I.B."/>
        </authorList>
    </citation>
    <scope>NUCLEOTIDE SEQUENCE [LARGE SCALE GENOMIC DNA]</scope>
    <source>
        <strain evidence="2 3">Mu-86</strain>
    </source>
</reference>
<dbReference type="SUPFAM" id="SSF63380">
    <property type="entry name" value="Riboflavin synthase domain-like"/>
    <property type="match status" value="1"/>
</dbReference>
<dbReference type="Gene3D" id="3.40.50.80">
    <property type="entry name" value="Nucleotide-binding domain of ferredoxin-NADP reductase (FNR) module"/>
    <property type="match status" value="1"/>
</dbReference>
<gene>
    <name evidence="2" type="ORF">WDU96_04560</name>
</gene>
<dbReference type="CDD" id="cd06193">
    <property type="entry name" value="siderophore_interacting"/>
    <property type="match status" value="1"/>
</dbReference>
<evidence type="ECO:0000259" key="1">
    <source>
        <dbReference type="PROSITE" id="PS51384"/>
    </source>
</evidence>
<dbReference type="Proteomes" id="UP001368654">
    <property type="component" value="Unassembled WGS sequence"/>
</dbReference>
<dbReference type="InterPro" id="IPR013113">
    <property type="entry name" value="SIP_FAD-bd"/>
</dbReference>
<comment type="caution">
    <text evidence="2">The sequence shown here is derived from an EMBL/GenBank/DDBJ whole genome shotgun (WGS) entry which is preliminary data.</text>
</comment>
<proteinExistence type="predicted"/>
<dbReference type="InterPro" id="IPR039261">
    <property type="entry name" value="FNR_nucleotide-bd"/>
</dbReference>
<dbReference type="InterPro" id="IPR017938">
    <property type="entry name" value="Riboflavin_synthase-like_b-brl"/>
</dbReference>
<dbReference type="PANTHER" id="PTHR30157:SF0">
    <property type="entry name" value="NADPH-DEPENDENT FERRIC-CHELATE REDUCTASE"/>
    <property type="match status" value="1"/>
</dbReference>
<dbReference type="PROSITE" id="PS51384">
    <property type="entry name" value="FAD_FR"/>
    <property type="match status" value="1"/>
</dbReference>
<dbReference type="InterPro" id="IPR007037">
    <property type="entry name" value="SIP_rossman_dom"/>
</dbReference>
<dbReference type="RefSeq" id="WP_337337299.1">
    <property type="nucleotide sequence ID" value="NZ_JBBDGL010000001.1"/>
</dbReference>
<organism evidence="2 3">
    <name type="scientific">Microbacterium marmarense</name>
    <dbReference type="NCBI Taxonomy" id="3122051"/>
    <lineage>
        <taxon>Bacteria</taxon>
        <taxon>Bacillati</taxon>
        <taxon>Actinomycetota</taxon>
        <taxon>Actinomycetes</taxon>
        <taxon>Micrococcales</taxon>
        <taxon>Microbacteriaceae</taxon>
        <taxon>Microbacterium</taxon>
    </lineage>
</organism>
<accession>A0ABU8LRI6</accession>
<dbReference type="InterPro" id="IPR017927">
    <property type="entry name" value="FAD-bd_FR_type"/>
</dbReference>
<feature type="domain" description="FAD-binding FR-type" evidence="1">
    <location>
        <begin position="15"/>
        <end position="125"/>
    </location>
</feature>